<comment type="subunit">
    <text evidence="2">Interacts with BRI1.</text>
</comment>
<feature type="domain" description="Protein kinase" evidence="3">
    <location>
        <begin position="1"/>
        <end position="185"/>
    </location>
</feature>
<dbReference type="Pfam" id="PF00069">
    <property type="entry name" value="Pkinase"/>
    <property type="match status" value="1"/>
</dbReference>
<keyword evidence="2" id="KW-0449">Lipoprotein</keyword>
<name>A0A1J3GD08_NOCCA</name>
<keyword evidence="2" id="KW-1003">Cell membrane</keyword>
<comment type="catalytic activity">
    <reaction evidence="2">
        <text>L-seryl-[protein] + ATP = O-phospho-L-seryl-[protein] + ADP + H(+)</text>
        <dbReference type="Rhea" id="RHEA:17989"/>
        <dbReference type="Rhea" id="RHEA-COMP:9863"/>
        <dbReference type="Rhea" id="RHEA-COMP:11604"/>
        <dbReference type="ChEBI" id="CHEBI:15378"/>
        <dbReference type="ChEBI" id="CHEBI:29999"/>
        <dbReference type="ChEBI" id="CHEBI:30616"/>
        <dbReference type="ChEBI" id="CHEBI:83421"/>
        <dbReference type="ChEBI" id="CHEBI:456216"/>
        <dbReference type="EC" id="2.7.11.1"/>
    </reaction>
</comment>
<comment type="function">
    <text evidence="2">Serine/threonine kinase that acts as positive regulator of brassinosteroid (BR) signaling downstream of the receptor kinase BRI1.</text>
</comment>
<keyword evidence="2" id="KW-1070">Brassinosteroid signaling pathway</keyword>
<dbReference type="InterPro" id="IPR011009">
    <property type="entry name" value="Kinase-like_dom_sf"/>
</dbReference>
<gene>
    <name evidence="4" type="ORF">LC_TR7362_c20_g1_i1_g.24752</name>
</gene>
<comment type="similarity">
    <text evidence="1 2">Belongs to the protein kinase superfamily. Ser/Thr protein kinase family.</text>
</comment>
<keyword evidence="2" id="KW-0519">Myristate</keyword>
<accession>A0A1J3GD08</accession>
<dbReference type="GO" id="GO:0004674">
    <property type="term" value="F:protein serine/threonine kinase activity"/>
    <property type="evidence" value="ECO:0007669"/>
    <property type="project" value="UniProtKB-UniRule"/>
</dbReference>
<keyword evidence="2 4" id="KW-0418">Kinase</keyword>
<dbReference type="InterPro" id="IPR045845">
    <property type="entry name" value="BSK"/>
</dbReference>
<reference evidence="4" key="1">
    <citation type="submission" date="2016-07" db="EMBL/GenBank/DDBJ databases">
        <title>De novo transcriptome assembly of four accessions of the metal hyperaccumulator plant Noccaea caerulescens.</title>
        <authorList>
            <person name="Blande D."/>
            <person name="Halimaa P."/>
            <person name="Tervahauta A.I."/>
            <person name="Aarts M.G."/>
            <person name="Karenlampi S.O."/>
        </authorList>
    </citation>
    <scope>NUCLEOTIDE SEQUENCE</scope>
</reference>
<sequence length="212" mass="24454">MANLIGCCSDDNERLLVAECMPNGTLAKHLFHWEKRPMKWEMRLKVALHTARALEYCDDKGFDLYHDLNPYRILFDKMGNPKLSCFGHMKNSQEGKNHGTLLPENVTFSFGTLLLDLMSGRHIPPNHALDLFQGKNYLVLMDSALDGQLSDEDRTELMYIASRCLKTEPEKRPSMKFLMATLSRLQKRAELWPINVKRLIPVSITRSIYIQL</sequence>
<evidence type="ECO:0000313" key="4">
    <source>
        <dbReference type="EMBL" id="JAU52664.1"/>
    </source>
</evidence>
<keyword evidence="2" id="KW-0547">Nucleotide-binding</keyword>
<dbReference type="SUPFAM" id="SSF56112">
    <property type="entry name" value="Protein kinase-like (PK-like)"/>
    <property type="match status" value="1"/>
</dbReference>
<dbReference type="Gene3D" id="1.10.510.10">
    <property type="entry name" value="Transferase(Phosphotransferase) domain 1"/>
    <property type="match status" value="1"/>
</dbReference>
<dbReference type="EMBL" id="GEVK01000168">
    <property type="protein sequence ID" value="JAU52664.1"/>
    <property type="molecule type" value="Transcribed_RNA"/>
</dbReference>
<keyword evidence="2" id="KW-0723">Serine/threonine-protein kinase</keyword>
<keyword evidence="2" id="KW-0067">ATP-binding</keyword>
<dbReference type="EC" id="2.7.11.1" evidence="2"/>
<dbReference type="GO" id="GO:0005886">
    <property type="term" value="C:plasma membrane"/>
    <property type="evidence" value="ECO:0007669"/>
    <property type="project" value="UniProtKB-SubCell"/>
</dbReference>
<organism evidence="4">
    <name type="scientific">Noccaea caerulescens</name>
    <name type="common">Alpine penny-cress</name>
    <name type="synonym">Thlaspi caerulescens</name>
    <dbReference type="NCBI Taxonomy" id="107243"/>
    <lineage>
        <taxon>Eukaryota</taxon>
        <taxon>Viridiplantae</taxon>
        <taxon>Streptophyta</taxon>
        <taxon>Embryophyta</taxon>
        <taxon>Tracheophyta</taxon>
        <taxon>Spermatophyta</taxon>
        <taxon>Magnoliopsida</taxon>
        <taxon>eudicotyledons</taxon>
        <taxon>Gunneridae</taxon>
        <taxon>Pentapetalae</taxon>
        <taxon>rosids</taxon>
        <taxon>malvids</taxon>
        <taxon>Brassicales</taxon>
        <taxon>Brassicaceae</taxon>
        <taxon>Coluteocarpeae</taxon>
        <taxon>Noccaea</taxon>
    </lineage>
</organism>
<dbReference type="GO" id="GO:0005524">
    <property type="term" value="F:ATP binding"/>
    <property type="evidence" value="ECO:0007669"/>
    <property type="project" value="UniProtKB-UniRule"/>
</dbReference>
<evidence type="ECO:0000256" key="1">
    <source>
        <dbReference type="ARBA" id="ARBA00008684"/>
    </source>
</evidence>
<dbReference type="InterPro" id="IPR000719">
    <property type="entry name" value="Prot_kinase_dom"/>
</dbReference>
<dbReference type="PROSITE" id="PS50011">
    <property type="entry name" value="PROTEIN_KINASE_DOM"/>
    <property type="match status" value="1"/>
</dbReference>
<dbReference type="GO" id="GO:0009742">
    <property type="term" value="P:brassinosteroid mediated signaling pathway"/>
    <property type="evidence" value="ECO:0007669"/>
    <property type="project" value="UniProtKB-UniRule"/>
</dbReference>
<keyword evidence="2" id="KW-0808">Transferase</keyword>
<protein>
    <recommendedName>
        <fullName evidence="2">Serine/threonine-protein kinase BSK</fullName>
        <ecNumber evidence="2">2.7.11.1</ecNumber>
    </recommendedName>
    <alternativeName>
        <fullName evidence="2">Brassinosteroid-signaling kinase</fullName>
    </alternativeName>
</protein>
<evidence type="ECO:0000259" key="3">
    <source>
        <dbReference type="PROSITE" id="PS50011"/>
    </source>
</evidence>
<dbReference type="AlphaFoldDB" id="A0A1J3GD08"/>
<dbReference type="PANTHER" id="PTHR45863">
    <property type="entry name" value="SERINE/THREONINE-PROTEIN KINASE BSK5"/>
    <property type="match status" value="1"/>
</dbReference>
<evidence type="ECO:0000256" key="2">
    <source>
        <dbReference type="RuleBase" id="RU369005"/>
    </source>
</evidence>
<dbReference type="GO" id="GO:0012505">
    <property type="term" value="C:endomembrane system"/>
    <property type="evidence" value="ECO:0007669"/>
    <property type="project" value="UniProtKB-SubCell"/>
</dbReference>
<proteinExistence type="inferred from homology"/>
<comment type="catalytic activity">
    <reaction evidence="2">
        <text>L-threonyl-[protein] + ATP = O-phospho-L-threonyl-[protein] + ADP + H(+)</text>
        <dbReference type="Rhea" id="RHEA:46608"/>
        <dbReference type="Rhea" id="RHEA-COMP:11060"/>
        <dbReference type="Rhea" id="RHEA-COMP:11605"/>
        <dbReference type="ChEBI" id="CHEBI:15378"/>
        <dbReference type="ChEBI" id="CHEBI:30013"/>
        <dbReference type="ChEBI" id="CHEBI:30616"/>
        <dbReference type="ChEBI" id="CHEBI:61977"/>
        <dbReference type="ChEBI" id="CHEBI:456216"/>
        <dbReference type="EC" id="2.7.11.1"/>
    </reaction>
</comment>
<dbReference type="PANTHER" id="PTHR45863:SF12">
    <property type="entry name" value="SERINE_THREONINE-PROTEIN KINASE BSK"/>
    <property type="match status" value="1"/>
</dbReference>
<comment type="subcellular location">
    <subcellularLocation>
        <location evidence="2">Cell membrane</location>
        <topology evidence="2">Lipid-anchor</topology>
    </subcellularLocation>
</comment>
<keyword evidence="2" id="KW-0472">Membrane</keyword>
<dbReference type="GO" id="GO:0106310">
    <property type="term" value="F:protein serine kinase activity"/>
    <property type="evidence" value="ECO:0007669"/>
    <property type="project" value="UniProtKB-UniRule"/>
</dbReference>